<name>A0ACC2NSQ3_9HYME</name>
<reference evidence="1" key="1">
    <citation type="submission" date="2023-04" db="EMBL/GenBank/DDBJ databases">
        <title>A chromosome-level genome assembly of the parasitoid wasp Eretmocerus hayati.</title>
        <authorList>
            <person name="Zhong Y."/>
            <person name="Liu S."/>
            <person name="Liu Y."/>
        </authorList>
    </citation>
    <scope>NUCLEOTIDE SEQUENCE</scope>
    <source>
        <strain evidence="1">ZJU_SS_LIU_2023</strain>
    </source>
</reference>
<organism evidence="1 2">
    <name type="scientific">Eretmocerus hayati</name>
    <dbReference type="NCBI Taxonomy" id="131215"/>
    <lineage>
        <taxon>Eukaryota</taxon>
        <taxon>Metazoa</taxon>
        <taxon>Ecdysozoa</taxon>
        <taxon>Arthropoda</taxon>
        <taxon>Hexapoda</taxon>
        <taxon>Insecta</taxon>
        <taxon>Pterygota</taxon>
        <taxon>Neoptera</taxon>
        <taxon>Endopterygota</taxon>
        <taxon>Hymenoptera</taxon>
        <taxon>Apocrita</taxon>
        <taxon>Proctotrupomorpha</taxon>
        <taxon>Chalcidoidea</taxon>
        <taxon>Aphelinidae</taxon>
        <taxon>Aphelininae</taxon>
        <taxon>Eretmocerus</taxon>
    </lineage>
</organism>
<dbReference type="EMBL" id="CM056743">
    <property type="protein sequence ID" value="KAJ8674243.1"/>
    <property type="molecule type" value="Genomic_DNA"/>
</dbReference>
<comment type="caution">
    <text evidence="1">The sequence shown here is derived from an EMBL/GenBank/DDBJ whole genome shotgun (WGS) entry which is preliminary data.</text>
</comment>
<evidence type="ECO:0000313" key="1">
    <source>
        <dbReference type="EMBL" id="KAJ8674243.1"/>
    </source>
</evidence>
<keyword evidence="2" id="KW-1185">Reference proteome</keyword>
<dbReference type="Proteomes" id="UP001239111">
    <property type="component" value="Chromosome 3"/>
</dbReference>
<protein>
    <submittedName>
        <fullName evidence="1">Uncharacterized protein</fullName>
    </submittedName>
</protein>
<sequence>MSLENLRSSLARRTEALREFERDDPEAVAVNTATLIKLNELKPTSAIIIIGYIPIDAVRFSVNLKCRQPGTIALHLNPRLDRGYVVRNSKVKGCWEEEETCSPTSSRGYIFRRNSYFHLTIFCTLNEFQIAIDGEHFCAFAYRLPLQDIIGLEFNDDVEETRVRQTQIMVYPDPKICKANRILELRDDKPLDKNLEVPLVADLPKGLTFGASIVMKGRLKLLPHSFFINLQKGNMVYPHPIIALHINPRYHYGNAPSCLVMNSWNNGIWGDEEKQFGQCWTPGREFCLTIRCEYDSFRILLSDKMIGEFRHRMQPSIIDSLRITGDLVLYEMSITY</sequence>
<evidence type="ECO:0000313" key="2">
    <source>
        <dbReference type="Proteomes" id="UP001239111"/>
    </source>
</evidence>
<proteinExistence type="predicted"/>
<gene>
    <name evidence="1" type="ORF">QAD02_005505</name>
</gene>
<accession>A0ACC2NSQ3</accession>